<feature type="transmembrane region" description="Helical" evidence="11">
    <location>
        <begin position="1643"/>
        <end position="1666"/>
    </location>
</feature>
<comment type="caution">
    <text evidence="13">The sequence shown here is derived from an EMBL/GenBank/DDBJ whole genome shotgun (WGS) entry which is preliminary data.</text>
</comment>
<feature type="transmembrane region" description="Helical" evidence="11">
    <location>
        <begin position="684"/>
        <end position="706"/>
    </location>
</feature>
<feature type="compositionally biased region" description="Low complexity" evidence="10">
    <location>
        <begin position="157"/>
        <end position="171"/>
    </location>
</feature>
<protein>
    <recommendedName>
        <fullName evidence="3">1,3-beta-glucan synthase</fullName>
        <ecNumber evidence="3">2.4.1.34</ecNumber>
    </recommendedName>
</protein>
<evidence type="ECO:0000313" key="13">
    <source>
        <dbReference type="EMBL" id="KAK9695700.1"/>
    </source>
</evidence>
<dbReference type="Pfam" id="PF14288">
    <property type="entry name" value="FKS1_dom1"/>
    <property type="match status" value="1"/>
</dbReference>
<evidence type="ECO:0000256" key="8">
    <source>
        <dbReference type="ARBA" id="ARBA00023136"/>
    </source>
</evidence>
<evidence type="ECO:0000256" key="4">
    <source>
        <dbReference type="ARBA" id="ARBA00022676"/>
    </source>
</evidence>
<feature type="transmembrane region" description="Helical" evidence="11">
    <location>
        <begin position="636"/>
        <end position="657"/>
    </location>
</feature>
<feature type="transmembrane region" description="Helical" evidence="11">
    <location>
        <begin position="1366"/>
        <end position="1386"/>
    </location>
</feature>
<evidence type="ECO:0000256" key="2">
    <source>
        <dbReference type="ARBA" id="ARBA00009040"/>
    </source>
</evidence>
<dbReference type="EMBL" id="JASJQH010008047">
    <property type="protein sequence ID" value="KAK9695700.1"/>
    <property type="molecule type" value="Genomic_DNA"/>
</dbReference>
<feature type="region of interest" description="Disordered" evidence="10">
    <location>
        <begin position="1"/>
        <end position="113"/>
    </location>
</feature>
<evidence type="ECO:0000313" key="14">
    <source>
        <dbReference type="Proteomes" id="UP001479436"/>
    </source>
</evidence>
<organism evidence="13 14">
    <name type="scientific">Basidiobolus ranarum</name>
    <dbReference type="NCBI Taxonomy" id="34480"/>
    <lineage>
        <taxon>Eukaryota</taxon>
        <taxon>Fungi</taxon>
        <taxon>Fungi incertae sedis</taxon>
        <taxon>Zoopagomycota</taxon>
        <taxon>Entomophthoromycotina</taxon>
        <taxon>Basidiobolomycetes</taxon>
        <taxon>Basidiobolales</taxon>
        <taxon>Basidiobolaceae</taxon>
        <taxon>Basidiobolus</taxon>
    </lineage>
</organism>
<feature type="transmembrane region" description="Helical" evidence="11">
    <location>
        <begin position="509"/>
        <end position="530"/>
    </location>
</feature>
<dbReference type="Pfam" id="PF02364">
    <property type="entry name" value="Glucan_synthase"/>
    <property type="match status" value="1"/>
</dbReference>
<comment type="similarity">
    <text evidence="2">Belongs to the glycosyltransferase 48 family.</text>
</comment>
<dbReference type="SMART" id="SM01205">
    <property type="entry name" value="FKS1_dom1"/>
    <property type="match status" value="1"/>
</dbReference>
<accession>A0ABR2VRN9</accession>
<dbReference type="InterPro" id="IPR003440">
    <property type="entry name" value="Glyco_trans_48_dom"/>
</dbReference>
<feature type="transmembrane region" description="Helical" evidence="11">
    <location>
        <begin position="576"/>
        <end position="598"/>
    </location>
</feature>
<proteinExistence type="inferred from homology"/>
<feature type="transmembrane region" description="Helical" evidence="11">
    <location>
        <begin position="712"/>
        <end position="732"/>
    </location>
</feature>
<dbReference type="Pfam" id="PF23605">
    <property type="entry name" value="FKS1_dom2"/>
    <property type="match status" value="1"/>
</dbReference>
<comment type="catalytic activity">
    <reaction evidence="9">
        <text>[(1-&gt;3)-beta-D-glucosyl](n) + UDP-alpha-D-glucose = [(1-&gt;3)-beta-D-glucosyl](n+1) + UDP + H(+)</text>
        <dbReference type="Rhea" id="RHEA:21476"/>
        <dbReference type="Rhea" id="RHEA-COMP:11146"/>
        <dbReference type="Rhea" id="RHEA-COMP:14303"/>
        <dbReference type="ChEBI" id="CHEBI:15378"/>
        <dbReference type="ChEBI" id="CHEBI:37671"/>
        <dbReference type="ChEBI" id="CHEBI:58223"/>
        <dbReference type="ChEBI" id="CHEBI:58885"/>
        <dbReference type="EC" id="2.4.1.34"/>
    </reaction>
</comment>
<comment type="subcellular location">
    <subcellularLocation>
        <location evidence="1">Membrane</location>
        <topology evidence="1">Multi-pass membrane protein</topology>
    </subcellularLocation>
</comment>
<keyword evidence="4 13" id="KW-0328">Glycosyltransferase</keyword>
<feature type="compositionally biased region" description="Polar residues" evidence="10">
    <location>
        <begin position="172"/>
        <end position="184"/>
    </location>
</feature>
<feature type="transmembrane region" description="Helical" evidence="11">
    <location>
        <begin position="1604"/>
        <end position="1637"/>
    </location>
</feature>
<feature type="transmembrane region" description="Helical" evidence="11">
    <location>
        <begin position="1565"/>
        <end position="1592"/>
    </location>
</feature>
<gene>
    <name evidence="13" type="primary">FKS1_5</name>
    <name evidence="13" type="ORF">K7432_012832</name>
</gene>
<feature type="transmembrane region" description="Helical" evidence="11">
    <location>
        <begin position="550"/>
        <end position="569"/>
    </location>
</feature>
<feature type="transmembrane region" description="Helical" evidence="11">
    <location>
        <begin position="467"/>
        <end position="488"/>
    </location>
</feature>
<dbReference type="PANTHER" id="PTHR12741">
    <property type="entry name" value="LYST-INTERACTING PROTEIN LIP5 DOPAMINE RESPONSIVE PROTEIN DRG-1"/>
    <property type="match status" value="1"/>
</dbReference>
<dbReference type="EC" id="2.4.1.34" evidence="3"/>
<feature type="transmembrane region" description="Helical" evidence="11">
    <location>
        <begin position="1739"/>
        <end position="1762"/>
    </location>
</feature>
<evidence type="ECO:0000256" key="7">
    <source>
        <dbReference type="ARBA" id="ARBA00022989"/>
    </source>
</evidence>
<evidence type="ECO:0000256" key="1">
    <source>
        <dbReference type="ARBA" id="ARBA00004141"/>
    </source>
</evidence>
<feature type="domain" description="1,3-beta-glucan synthase component FKS1-like" evidence="12">
    <location>
        <begin position="320"/>
        <end position="432"/>
    </location>
</feature>
<keyword evidence="5 13" id="KW-0808">Transferase</keyword>
<evidence type="ECO:0000256" key="3">
    <source>
        <dbReference type="ARBA" id="ARBA00012589"/>
    </source>
</evidence>
<feature type="transmembrane region" description="Helical" evidence="11">
    <location>
        <begin position="1799"/>
        <end position="1823"/>
    </location>
</feature>
<keyword evidence="6 11" id="KW-0812">Transmembrane</keyword>
<keyword evidence="7 11" id="KW-1133">Transmembrane helix</keyword>
<dbReference type="GO" id="GO:0003843">
    <property type="term" value="F:1,3-beta-D-glucan synthase activity"/>
    <property type="evidence" value="ECO:0007669"/>
    <property type="project" value="UniProtKB-EC"/>
</dbReference>
<evidence type="ECO:0000256" key="11">
    <source>
        <dbReference type="SAM" id="Phobius"/>
    </source>
</evidence>
<feature type="compositionally biased region" description="Polar residues" evidence="10">
    <location>
        <begin position="1"/>
        <end position="21"/>
    </location>
</feature>
<feature type="transmembrane region" description="Helical" evidence="11">
    <location>
        <begin position="1313"/>
        <end position="1336"/>
    </location>
</feature>
<evidence type="ECO:0000256" key="5">
    <source>
        <dbReference type="ARBA" id="ARBA00022679"/>
    </source>
</evidence>
<feature type="region of interest" description="Disordered" evidence="10">
    <location>
        <begin position="152"/>
        <end position="199"/>
    </location>
</feature>
<evidence type="ECO:0000256" key="10">
    <source>
        <dbReference type="SAM" id="MobiDB-lite"/>
    </source>
</evidence>
<feature type="transmembrane region" description="Helical" evidence="11">
    <location>
        <begin position="1673"/>
        <end position="1697"/>
    </location>
</feature>
<evidence type="ECO:0000256" key="9">
    <source>
        <dbReference type="ARBA" id="ARBA00047777"/>
    </source>
</evidence>
<dbReference type="Proteomes" id="UP001479436">
    <property type="component" value="Unassembled WGS sequence"/>
</dbReference>
<dbReference type="PANTHER" id="PTHR12741:SF48">
    <property type="entry name" value="1,3-BETA-GLUCAN SYNTHASE COMPONENT FKS1-RELATED"/>
    <property type="match status" value="1"/>
</dbReference>
<keyword evidence="8 11" id="KW-0472">Membrane</keyword>
<dbReference type="InterPro" id="IPR026899">
    <property type="entry name" value="FKS1-like_dom1"/>
</dbReference>
<evidence type="ECO:0000256" key="6">
    <source>
        <dbReference type="ARBA" id="ARBA00022692"/>
    </source>
</evidence>
<sequence length="1836" mass="210452">MAYQSNNGFQPQSTTGENGNSFVELDNLGRPAPHTDFTRQTSQHSHRQPAHHDPQHGFPPQNSSNFTSDLVENERSYPHDPSYQPRYNVDSESDSTYSDSIHAPSPQPRSPYMAAPVDTNNLFASMMQGHFDDSRYAKFATSSESLVALLGNKNPGNSCSSSRRNSWVSNSYPSTQDGNGQPLNQLKKKNPWPTWKDGDVPVTKDEGADIFEDLQRRFGFQKDNMRNMYDAFMTMLDSRSSRMTTHQALVTLHADYIGGENANYKKWFFCAHLDKDDPEYFQTRGSTRNNISTNKDIEAQDSLETAQALWLNRMAQMSPYDQVRQVALYLMIWGEACIIRFTPEVLCFIFKLAWDYYTSPECQALVEPAVEGEYLESVIRPLYDFIRNQQYEVVDGKYVRKEKDHHEIIGYDDVNELFWAPKGIERIVLQDRTTRLMDFHSSHRYHKLAQVHWKSAFQKTYKERRSWLHVALNFARIWIIHIVGFYYYTAANAPYFYTLKDEKDTPLPVRFAVLGFGGVLASIIMIFGTILEFVFIPSSWVNSSILMKRLVYLLVCALINLVPGLYVLLFDRDSSIGLIVGSVHLGISLITTIIFATVPSGKLFRLLSDNTTGTSKNLTNRTFTSNFPRIPSQDRMVSFLLWLCIFSCKFAESYFFLSVSFKDSLRSTYDAQANQCSINSSSTLCYIVVYITMILMLVLDLILFFLDTYLWYTVWSTAFSVVHSFYLGDSFWSNWRNIFGRLSNHIFTKLLATNVMDVKYKPKVLCSQIWNAFVISMYRDHLLSLEHLQELLYQQIPGEEGRTNLQVPALLDPKLPLQDCFPKGSEAERRISFFAQSMSMPIPNPVPVERMPTFTVFTPHYAEKILLSLREIIREDDQYTHVTLLEYLKKLHPSEWDNFVKDTKILAEEKSMFPDNEEHLFPDTSKMESKGRTDDLPFYCVGFKSASPEFTLRTRIWASLRAQTLYRTISGFMNYSKALKLLYRVENPELVQQLGGFNEGLDQVIDEMARRKFKFVVSMQRFAKFSKEEQENVDFLLNSYPELQIAYLEEIPSRVEGEPPRIYSCLIDGSSEINPDGGRKPNYRILLPGNPILGDGKSDNQNHSIIFTRGEYLQLIDANQDNYIEEALKIRNVLAEFEQFEDPELNPYNPQSAPAKPPVAIVGAREYIFSENIGVLGDVAAGKEQIWGTLTGRIMAKVGGKLHYGHPDFLNSIFMTTRGGVSKAQKGLHLNEDIYAGMNAFERGGRIKHTEYFQCGKGRDLGFCSVLNFVTKIGTGMGEQMLSREQYYIGTQLPIDRFLTFYYAHPGFHINNIMVMMTVQLFLLTLTFVSSLARLLTPCDYDNYSGILTPPGCYDYSPVIHWIQRTVIAILMMFLVAFLPLFLQVLSEQGFIRSISRLGKHFLSLSPFFEVFVTQIYANSIVSNMSFGGARYIGTGRGFATSRIPFSILYARFANSSIYFGMRIVLLLFFLSLSMWMPHYIYFWYSAVALTISPFFFNPHQFGFSDFILDYRDYLRWLSSGNSLSDNNSWIAHCRLARTRITGYKRKKLGDSRRRLGGGVPRARFSAIFMIELMLPVLLAALLAIAYSFVSVTSKGTTQAFIRIGVIAGAPLALNAAILALLFVVSILLGPIVGAFYDHFGSIIASIAHGFAVIILSADFVFAWWLERWELSNAILAMIATCFIHRAVFRILMAAFLTREFGQDESNIAWWSGKWFGRGMGWMAFSQPLREFVCKIIEMTFYATDFVIGHLILFVLFPFCVIPKMDKIHSMMLFWLRPSRQIRPPIYSLKQRRERRVGVIIYTIVFLIMLVFFFAAFIGPLFYSDYVSYPSRNLPF</sequence>
<name>A0ABR2VRN9_9FUNG</name>
<feature type="compositionally biased region" description="Polar residues" evidence="10">
    <location>
        <begin position="60"/>
        <end position="70"/>
    </location>
</feature>
<evidence type="ECO:0000259" key="12">
    <source>
        <dbReference type="SMART" id="SM01205"/>
    </source>
</evidence>
<reference evidence="13 14" key="1">
    <citation type="submission" date="2023-04" db="EMBL/GenBank/DDBJ databases">
        <title>Genome of Basidiobolus ranarum AG-B5.</title>
        <authorList>
            <person name="Stajich J.E."/>
            <person name="Carter-House D."/>
            <person name="Gryganskyi A."/>
        </authorList>
    </citation>
    <scope>NUCLEOTIDE SEQUENCE [LARGE SCALE GENOMIC DNA]</scope>
    <source>
        <strain evidence="13 14">AG-B5</strain>
    </source>
</reference>
<keyword evidence="14" id="KW-1185">Reference proteome</keyword>
<dbReference type="InterPro" id="IPR056261">
    <property type="entry name" value="FKS1-like_dom2"/>
</dbReference>